<evidence type="ECO:0000259" key="6">
    <source>
        <dbReference type="Pfam" id="PF04127"/>
    </source>
</evidence>
<proteinExistence type="inferred from homology"/>
<keyword evidence="3 4" id="KW-0436">Ligase</keyword>
<keyword evidence="3 4" id="KW-0288">FMN</keyword>
<comment type="function">
    <text evidence="3">Catalyzes two sequential steps in the biosynthesis of coenzyme A. In the first step cysteine is conjugated to 4'-phosphopantothenate to form 4-phosphopantothenoylcysteine. In the second step the latter compound is decarboxylated to form 4'-phosphopantotheine.</text>
</comment>
<dbReference type="InterPro" id="IPR005252">
    <property type="entry name" value="CoaBC"/>
</dbReference>
<dbReference type="Pfam" id="PF04127">
    <property type="entry name" value="DFP"/>
    <property type="match status" value="1"/>
</dbReference>
<dbReference type="NCBIfam" id="TIGR00521">
    <property type="entry name" value="coaBC_dfp"/>
    <property type="match status" value="1"/>
</dbReference>
<feature type="region of interest" description="Phosphopantothenoylcysteine decarboxylase" evidence="3">
    <location>
        <begin position="1"/>
        <end position="189"/>
    </location>
</feature>
<feature type="domain" description="Flavoprotein" evidence="5">
    <location>
        <begin position="5"/>
        <end position="176"/>
    </location>
</feature>
<comment type="pathway">
    <text evidence="3 4">Cofactor biosynthesis; coenzyme A biosynthesis; CoA from (R)-pantothenate: step 3/5.</text>
</comment>
<evidence type="ECO:0000256" key="3">
    <source>
        <dbReference type="HAMAP-Rule" id="MF_02225"/>
    </source>
</evidence>
<comment type="catalytic activity">
    <reaction evidence="3 4">
        <text>N-[(R)-4-phosphopantothenoyl]-L-cysteine + H(+) = (R)-4'-phosphopantetheine + CO2</text>
        <dbReference type="Rhea" id="RHEA:16793"/>
        <dbReference type="ChEBI" id="CHEBI:15378"/>
        <dbReference type="ChEBI" id="CHEBI:16526"/>
        <dbReference type="ChEBI" id="CHEBI:59458"/>
        <dbReference type="ChEBI" id="CHEBI:61723"/>
        <dbReference type="EC" id="4.1.1.36"/>
    </reaction>
</comment>
<keyword evidence="1 3" id="KW-0210">Decarboxylase</keyword>
<dbReference type="HAMAP" id="MF_02225">
    <property type="entry name" value="CoaBC"/>
    <property type="match status" value="1"/>
</dbReference>
<dbReference type="InterPro" id="IPR007085">
    <property type="entry name" value="DNA/pantothenate-metab_flavo_C"/>
</dbReference>
<evidence type="ECO:0000256" key="1">
    <source>
        <dbReference type="ARBA" id="ARBA00022793"/>
    </source>
</evidence>
<feature type="binding site" evidence="3">
    <location>
        <position position="279"/>
    </location>
    <ligand>
        <name>CTP</name>
        <dbReference type="ChEBI" id="CHEBI:37563"/>
    </ligand>
</feature>
<feature type="binding site" evidence="3">
    <location>
        <position position="342"/>
    </location>
    <ligand>
        <name>CTP</name>
        <dbReference type="ChEBI" id="CHEBI:37563"/>
    </ligand>
</feature>
<sequence length="400" mass="43588">MLTGKKILLGVCGSIAAYKSALLIRLLVKAGCEVRVVMTHSAKSFITPLTLATLSKHPAVSSFEKDDQGQWENHVELGLWADLFLVAPASANTIAKMAHGMCDNLLSAVYLSVKCPVMIAPAMDLDMYKHPATQQNLQTLQAYGHQVLDTEHGELASGLVGEGRMAEPEHLLQTVEGHFNKKKRFEGKQVLITAGPTYEKIDPVRFIGNHSSGKMGLALAHVFASEGAQVQLIAGPGNYLVTSEAITVTRVSSADDMFDAVSSRFDQADVSVFAAAVADYRPAAPAEEKIKKSGESMTIELVKNKDIAAEMGKRKVKNQINVGFALETEREEEYAQEKMAKKNFDMIVLNSLNDNGAGFSVDTNKITIFSVDQKPKLFPLKTKQVVAEDIVNCIYEKLQS</sequence>
<dbReference type="PANTHER" id="PTHR14359">
    <property type="entry name" value="HOMO-OLIGOMERIC FLAVIN CONTAINING CYS DECARBOXYLASE FAMILY"/>
    <property type="match status" value="1"/>
</dbReference>
<organism evidence="7 8">
    <name type="scientific">Reichenbachiella carrageenanivorans</name>
    <dbReference type="NCBI Taxonomy" id="2979869"/>
    <lineage>
        <taxon>Bacteria</taxon>
        <taxon>Pseudomonadati</taxon>
        <taxon>Bacteroidota</taxon>
        <taxon>Cytophagia</taxon>
        <taxon>Cytophagales</taxon>
        <taxon>Reichenbachiellaceae</taxon>
        <taxon>Reichenbachiella</taxon>
    </lineage>
</organism>
<evidence type="ECO:0000259" key="5">
    <source>
        <dbReference type="Pfam" id="PF02441"/>
    </source>
</evidence>
<feature type="binding site" evidence="3">
    <location>
        <position position="338"/>
    </location>
    <ligand>
        <name>CTP</name>
        <dbReference type="ChEBI" id="CHEBI:37563"/>
    </ligand>
</feature>
<keyword evidence="3" id="KW-0460">Magnesium</keyword>
<reference evidence="7" key="1">
    <citation type="submission" date="2022-10" db="EMBL/GenBank/DDBJ databases">
        <title>Comparative genomics and taxonomic characterization of three novel marine species of genus Reichenbachiella exhibiting antioxidant and polysaccharide degradation activities.</title>
        <authorList>
            <person name="Muhammad N."/>
            <person name="Lee Y.-J."/>
            <person name="Ko J."/>
            <person name="Kim S.-G."/>
        </authorList>
    </citation>
    <scope>NUCLEOTIDE SEQUENCE</scope>
    <source>
        <strain evidence="7">Wsw4-B4</strain>
    </source>
</reference>
<evidence type="ECO:0000313" key="8">
    <source>
        <dbReference type="Proteomes" id="UP001062165"/>
    </source>
</evidence>
<comment type="pathway">
    <text evidence="3 4">Cofactor biosynthesis; coenzyme A biosynthesis; CoA from (R)-pantothenate: step 2/5.</text>
</comment>
<dbReference type="Gene3D" id="3.40.50.1950">
    <property type="entry name" value="Flavin prenyltransferase-like"/>
    <property type="match status" value="1"/>
</dbReference>
<comment type="caution">
    <text evidence="3">Lacks conserved residue(s) required for the propagation of feature annotation.</text>
</comment>
<dbReference type="Pfam" id="PF02441">
    <property type="entry name" value="Flavoprotein"/>
    <property type="match status" value="1"/>
</dbReference>
<dbReference type="EC" id="6.3.2.5" evidence="3"/>
<dbReference type="GO" id="GO:0004632">
    <property type="term" value="F:phosphopantothenate--cysteine ligase activity"/>
    <property type="evidence" value="ECO:0007669"/>
    <property type="project" value="UniProtKB-EC"/>
</dbReference>
<keyword evidence="8" id="KW-1185">Reference proteome</keyword>
<evidence type="ECO:0000256" key="4">
    <source>
        <dbReference type="RuleBase" id="RU364078"/>
    </source>
</evidence>
<keyword evidence="3 4" id="KW-0285">Flavoprotein</keyword>
<dbReference type="InterPro" id="IPR036551">
    <property type="entry name" value="Flavin_trans-like"/>
</dbReference>
<comment type="catalytic activity">
    <reaction evidence="3 4">
        <text>(R)-4'-phosphopantothenate + L-cysteine + CTP = N-[(R)-4-phosphopantothenoyl]-L-cysteine + CMP + diphosphate + H(+)</text>
        <dbReference type="Rhea" id="RHEA:19397"/>
        <dbReference type="ChEBI" id="CHEBI:10986"/>
        <dbReference type="ChEBI" id="CHEBI:15378"/>
        <dbReference type="ChEBI" id="CHEBI:33019"/>
        <dbReference type="ChEBI" id="CHEBI:35235"/>
        <dbReference type="ChEBI" id="CHEBI:37563"/>
        <dbReference type="ChEBI" id="CHEBI:59458"/>
        <dbReference type="ChEBI" id="CHEBI:60377"/>
        <dbReference type="EC" id="6.3.2.5"/>
    </reaction>
</comment>
<name>A0ABY6D5Y0_9BACT</name>
<gene>
    <name evidence="3 7" type="primary">coaBC</name>
    <name evidence="7" type="ORF">N7E81_18000</name>
</gene>
<dbReference type="EMBL" id="CP106735">
    <property type="protein sequence ID" value="UXX79250.1"/>
    <property type="molecule type" value="Genomic_DNA"/>
</dbReference>
<keyword evidence="2 3" id="KW-0456">Lyase</keyword>
<dbReference type="Proteomes" id="UP001062165">
    <property type="component" value="Chromosome"/>
</dbReference>
<dbReference type="InterPro" id="IPR003382">
    <property type="entry name" value="Flavoprotein"/>
</dbReference>
<comment type="similarity">
    <text evidence="3 4">In the N-terminal section; belongs to the HFCD (homo-oligomeric flavin containing Cys decarboxylase) superfamily.</text>
</comment>
<dbReference type="PANTHER" id="PTHR14359:SF6">
    <property type="entry name" value="PHOSPHOPANTOTHENOYLCYSTEINE DECARBOXYLASE"/>
    <property type="match status" value="1"/>
</dbReference>
<dbReference type="SUPFAM" id="SSF52507">
    <property type="entry name" value="Homo-oligomeric flavin-containing Cys decarboxylases, HFCD"/>
    <property type="match status" value="1"/>
</dbReference>
<dbReference type="SUPFAM" id="SSF102645">
    <property type="entry name" value="CoaB-like"/>
    <property type="match status" value="1"/>
</dbReference>
<feature type="binding site" evidence="3">
    <location>
        <position position="289"/>
    </location>
    <ligand>
        <name>CTP</name>
        <dbReference type="ChEBI" id="CHEBI:37563"/>
    </ligand>
</feature>
<dbReference type="RefSeq" id="WP_263050993.1">
    <property type="nucleotide sequence ID" value="NZ_CP106735.1"/>
</dbReference>
<evidence type="ECO:0000256" key="2">
    <source>
        <dbReference type="ARBA" id="ARBA00023239"/>
    </source>
</evidence>
<feature type="region of interest" description="Phosphopantothenate--cysteine ligase" evidence="3">
    <location>
        <begin position="190"/>
        <end position="400"/>
    </location>
</feature>
<comment type="function">
    <text evidence="4">Catalyzes two steps in the biosynthesis of coenzyme A. In the first step cysteine is conjugated to 4'-phosphopantothenate to form 4-phosphopantothenoylcysteine, in the latter compound is decarboxylated to form 4'-phosphopantotheine.</text>
</comment>
<accession>A0ABY6D5Y0</accession>
<comment type="cofactor">
    <cofactor evidence="3">
        <name>FMN</name>
        <dbReference type="ChEBI" id="CHEBI:58210"/>
    </cofactor>
    <text evidence="3">Binds 1 FMN per subunit.</text>
</comment>
<dbReference type="EC" id="4.1.1.36" evidence="3"/>
<dbReference type="GO" id="GO:0004633">
    <property type="term" value="F:phosphopantothenoylcysteine decarboxylase activity"/>
    <property type="evidence" value="ECO:0007669"/>
    <property type="project" value="UniProtKB-EC"/>
</dbReference>
<keyword evidence="3" id="KW-0511">Multifunctional enzyme</keyword>
<protein>
    <recommendedName>
        <fullName evidence="3">Coenzyme A biosynthesis bifunctional protein CoaBC</fullName>
    </recommendedName>
    <alternativeName>
        <fullName evidence="3">DNA/pantothenate metabolism flavoprotein</fullName>
    </alternativeName>
    <alternativeName>
        <fullName evidence="3">Phosphopantothenoylcysteine synthetase/decarboxylase</fullName>
        <shortName evidence="3">PPCS-PPCDC</shortName>
    </alternativeName>
    <domain>
        <recommendedName>
            <fullName evidence="3">Phosphopantothenoylcysteine decarboxylase</fullName>
            <shortName evidence="3">PPC decarboxylase</shortName>
            <shortName evidence="3">PPC-DC</shortName>
            <ecNumber evidence="3">4.1.1.36</ecNumber>
        </recommendedName>
        <alternativeName>
            <fullName evidence="3">CoaC</fullName>
        </alternativeName>
    </domain>
    <domain>
        <recommendedName>
            <fullName evidence="3">Phosphopantothenate--cysteine ligase</fullName>
            <ecNumber evidence="3">6.3.2.5</ecNumber>
        </recommendedName>
        <alternativeName>
            <fullName evidence="3">CoaB</fullName>
        </alternativeName>
        <alternativeName>
            <fullName evidence="3">Phosphopantothenoylcysteine synthetase</fullName>
            <shortName evidence="3">PPC synthetase</shortName>
            <shortName evidence="3">PPC-S</shortName>
        </alternativeName>
    </domain>
</protein>
<feature type="domain" description="DNA/pantothenate metabolism flavoprotein C-terminal" evidence="6">
    <location>
        <begin position="186"/>
        <end position="395"/>
    </location>
</feature>
<evidence type="ECO:0000313" key="7">
    <source>
        <dbReference type="EMBL" id="UXX79250.1"/>
    </source>
</evidence>
<comment type="cofactor">
    <cofactor evidence="3">
        <name>Mg(2+)</name>
        <dbReference type="ChEBI" id="CHEBI:18420"/>
    </cofactor>
</comment>
<dbReference type="InterPro" id="IPR035929">
    <property type="entry name" value="CoaB-like_sf"/>
</dbReference>
<feature type="binding site" evidence="3">
    <location>
        <position position="324"/>
    </location>
    <ligand>
        <name>CTP</name>
        <dbReference type="ChEBI" id="CHEBI:37563"/>
    </ligand>
</feature>
<comment type="similarity">
    <text evidence="3 4">In the C-terminal section; belongs to the PPC synthetase family.</text>
</comment>
<keyword evidence="3" id="KW-0479">Metal-binding</keyword>
<dbReference type="Gene3D" id="3.40.50.10300">
    <property type="entry name" value="CoaB-like"/>
    <property type="match status" value="1"/>
</dbReference>